<keyword evidence="3" id="KW-0812">Transmembrane</keyword>
<dbReference type="EMBL" id="CAIIXF020000002">
    <property type="protein sequence ID" value="CAH1777954.1"/>
    <property type="molecule type" value="Genomic_DNA"/>
</dbReference>
<dbReference type="Pfam" id="PF12947">
    <property type="entry name" value="EGF_3"/>
    <property type="match status" value="2"/>
</dbReference>
<dbReference type="SUPFAM" id="SSF56436">
    <property type="entry name" value="C-type lectin-like"/>
    <property type="match status" value="1"/>
</dbReference>
<evidence type="ECO:0000313" key="12">
    <source>
        <dbReference type="EMBL" id="CAH1777954.1"/>
    </source>
</evidence>
<dbReference type="Gene3D" id="2.10.25.10">
    <property type="entry name" value="Laminin"/>
    <property type="match status" value="4"/>
</dbReference>
<comment type="caution">
    <text evidence="11">Lacks conserved residue(s) required for the propagation of feature annotation.</text>
</comment>
<dbReference type="GO" id="GO:0048731">
    <property type="term" value="P:system development"/>
    <property type="evidence" value="ECO:0007669"/>
    <property type="project" value="UniProtKB-ARBA"/>
</dbReference>
<dbReference type="InterPro" id="IPR024731">
    <property type="entry name" value="NELL2-like_EGF"/>
</dbReference>
<dbReference type="GO" id="GO:0016020">
    <property type="term" value="C:membrane"/>
    <property type="evidence" value="ECO:0007669"/>
    <property type="project" value="UniProtKB-SubCell"/>
</dbReference>
<keyword evidence="5" id="KW-0677">Repeat</keyword>
<dbReference type="AlphaFoldDB" id="A0A8J1XMD6"/>
<dbReference type="CDD" id="cd00054">
    <property type="entry name" value="EGF_CA"/>
    <property type="match status" value="3"/>
</dbReference>
<evidence type="ECO:0000256" key="3">
    <source>
        <dbReference type="ARBA" id="ARBA00022692"/>
    </source>
</evidence>
<dbReference type="SMART" id="SM00179">
    <property type="entry name" value="EGF_CA"/>
    <property type="match status" value="3"/>
</dbReference>
<evidence type="ECO:0000256" key="11">
    <source>
        <dbReference type="PROSITE-ProRule" id="PRU00076"/>
    </source>
</evidence>
<keyword evidence="6" id="KW-0106">Calcium</keyword>
<dbReference type="GO" id="GO:0004252">
    <property type="term" value="F:serine-type endopeptidase activity"/>
    <property type="evidence" value="ECO:0007669"/>
    <property type="project" value="InterPro"/>
</dbReference>
<organism evidence="12 13">
    <name type="scientific">Owenia fusiformis</name>
    <name type="common">Polychaete worm</name>
    <dbReference type="NCBI Taxonomy" id="6347"/>
    <lineage>
        <taxon>Eukaryota</taxon>
        <taxon>Metazoa</taxon>
        <taxon>Spiralia</taxon>
        <taxon>Lophotrochozoa</taxon>
        <taxon>Annelida</taxon>
        <taxon>Polychaeta</taxon>
        <taxon>Sedentaria</taxon>
        <taxon>Canalipalpata</taxon>
        <taxon>Sabellida</taxon>
        <taxon>Oweniida</taxon>
        <taxon>Oweniidae</taxon>
        <taxon>Owenia</taxon>
    </lineage>
</organism>
<dbReference type="Proteomes" id="UP000749559">
    <property type="component" value="Unassembled WGS sequence"/>
</dbReference>
<dbReference type="PROSITE" id="PS00010">
    <property type="entry name" value="ASX_HYDROXYL"/>
    <property type="match status" value="2"/>
</dbReference>
<dbReference type="InterPro" id="IPR001881">
    <property type="entry name" value="EGF-like_Ca-bd_dom"/>
</dbReference>
<dbReference type="GO" id="GO:0006508">
    <property type="term" value="P:proteolysis"/>
    <property type="evidence" value="ECO:0007669"/>
    <property type="project" value="InterPro"/>
</dbReference>
<keyword evidence="9 11" id="KW-1015">Disulfide bond</keyword>
<dbReference type="PANTHER" id="PTHR24039">
    <property type="entry name" value="FIBRILLIN-RELATED"/>
    <property type="match status" value="1"/>
</dbReference>
<evidence type="ECO:0000256" key="9">
    <source>
        <dbReference type="ARBA" id="ARBA00023157"/>
    </source>
</evidence>
<dbReference type="PRINTS" id="PR00722">
    <property type="entry name" value="CHYMOTRYPSIN"/>
</dbReference>
<dbReference type="GO" id="GO:0048513">
    <property type="term" value="P:animal organ development"/>
    <property type="evidence" value="ECO:0007669"/>
    <property type="project" value="UniProtKB-ARBA"/>
</dbReference>
<dbReference type="PROSITE" id="PS01186">
    <property type="entry name" value="EGF_2"/>
    <property type="match status" value="3"/>
</dbReference>
<feature type="disulfide bond" evidence="11">
    <location>
        <begin position="182"/>
        <end position="199"/>
    </location>
</feature>
<accession>A0A8J1XMD6</accession>
<evidence type="ECO:0000256" key="2">
    <source>
        <dbReference type="ARBA" id="ARBA00022536"/>
    </source>
</evidence>
<comment type="subcellular location">
    <subcellularLocation>
        <location evidence="1">Membrane</location>
        <topology evidence="1">Single-pass type I membrane protein</topology>
    </subcellularLocation>
</comment>
<protein>
    <submittedName>
        <fullName evidence="12">Uncharacterized protein</fullName>
    </submittedName>
</protein>
<dbReference type="Pfam" id="PF07645">
    <property type="entry name" value="EGF_CA"/>
    <property type="match status" value="1"/>
</dbReference>
<dbReference type="SMART" id="SM00034">
    <property type="entry name" value="CLECT"/>
    <property type="match status" value="1"/>
</dbReference>
<dbReference type="PROSITE" id="PS50026">
    <property type="entry name" value="EGF_3"/>
    <property type="match status" value="3"/>
</dbReference>
<keyword evidence="7" id="KW-1133">Transmembrane helix</keyword>
<dbReference type="InterPro" id="IPR001254">
    <property type="entry name" value="Trypsin_dom"/>
</dbReference>
<dbReference type="SUPFAM" id="SSF57196">
    <property type="entry name" value="EGF/Laminin"/>
    <property type="match status" value="2"/>
</dbReference>
<dbReference type="PROSITE" id="PS50240">
    <property type="entry name" value="TRYPSIN_DOM"/>
    <property type="match status" value="1"/>
</dbReference>
<dbReference type="Pfam" id="PF00059">
    <property type="entry name" value="Lectin_C"/>
    <property type="match status" value="1"/>
</dbReference>
<evidence type="ECO:0000256" key="6">
    <source>
        <dbReference type="ARBA" id="ARBA00022837"/>
    </source>
</evidence>
<dbReference type="InterPro" id="IPR016187">
    <property type="entry name" value="CTDL_fold"/>
</dbReference>
<dbReference type="InterPro" id="IPR000152">
    <property type="entry name" value="EGF-type_Asp/Asn_hydroxyl_site"/>
</dbReference>
<dbReference type="InterPro" id="IPR049883">
    <property type="entry name" value="NOTCH1_EGF-like"/>
</dbReference>
<dbReference type="OrthoDB" id="6154520at2759"/>
<dbReference type="Pfam" id="PF00089">
    <property type="entry name" value="Trypsin"/>
    <property type="match status" value="1"/>
</dbReference>
<gene>
    <name evidence="12" type="ORF">OFUS_LOCUS4934</name>
</gene>
<dbReference type="InterPro" id="IPR000742">
    <property type="entry name" value="EGF"/>
</dbReference>
<dbReference type="PROSITE" id="PS50041">
    <property type="entry name" value="C_TYPE_LECTIN_2"/>
    <property type="match status" value="1"/>
</dbReference>
<dbReference type="InterPro" id="IPR001304">
    <property type="entry name" value="C-type_lectin-like"/>
</dbReference>
<dbReference type="Gene3D" id="3.10.100.10">
    <property type="entry name" value="Mannose-Binding Protein A, subunit A"/>
    <property type="match status" value="1"/>
</dbReference>
<evidence type="ECO:0000256" key="8">
    <source>
        <dbReference type="ARBA" id="ARBA00023136"/>
    </source>
</evidence>
<dbReference type="InterPro" id="IPR001314">
    <property type="entry name" value="Peptidase_S1A"/>
</dbReference>
<dbReference type="PROSITE" id="PS01187">
    <property type="entry name" value="EGF_CA"/>
    <property type="match status" value="2"/>
</dbReference>
<dbReference type="CDD" id="cd00037">
    <property type="entry name" value="CLECT"/>
    <property type="match status" value="1"/>
</dbReference>
<name>A0A8J1XMD6_OWEFU</name>
<dbReference type="FunFam" id="2.10.25.10:FF:000506">
    <property type="entry name" value="Adhesion G protein-coupled receptor E1"/>
    <property type="match status" value="1"/>
</dbReference>
<evidence type="ECO:0000256" key="10">
    <source>
        <dbReference type="ARBA" id="ARBA00023180"/>
    </source>
</evidence>
<dbReference type="FunFam" id="2.10.25.10:FF:000202">
    <property type="entry name" value="Multiple epidermal growth factor-like domains 8"/>
    <property type="match status" value="1"/>
</dbReference>
<dbReference type="InterPro" id="IPR009003">
    <property type="entry name" value="Peptidase_S1_PA"/>
</dbReference>
<dbReference type="Gene3D" id="2.40.10.10">
    <property type="entry name" value="Trypsin-like serine proteases"/>
    <property type="match status" value="1"/>
</dbReference>
<dbReference type="SMART" id="SM00181">
    <property type="entry name" value="EGF"/>
    <property type="match status" value="3"/>
</dbReference>
<feature type="non-terminal residue" evidence="12">
    <location>
        <position position="1"/>
    </location>
</feature>
<sequence>MNMQKQYVHLNYATAVIVLLAYSVSKVESSYICLGPRGGDWTKIGTRCFLDVHTTPKRGIQYKAAESHCKARGGHLASVHSDSEQTFMAEKMKENKLGYFIGLNDIDKEGSFVWTDGSPYSYEKWAPKQRNTYGFTGASDCAQVTGTAFNTSEWRTVPCTMRSDGFICSKEAAWSCNSTTDCHSLASCKKDRSSAATGCQCNKGYTGNGTHCEDVDECAMSLNNNCHALFATCTNTNGSYSCSCNSGYSGDGIRCREVNECSTVNSCHAFSKCKNTKGSYTCSCMRGFTGNGFNCTDIDECLDDSSKCHKSTTCVNTPGSYKCTIPVTPSTSTKTATETPTSSTAAQTSKGTTTASLYVVEYPKWTRYGPWSKCGNNNTAICSPQFRFRARMCIFSNGSVVSEDLCDGGEDAAYQKACCKGEACKIMCARNMDKTGVRNWAVGLERSNPLPERYCHGILLHNYWVLTGAHCVCHEKQKCCSQDTKRSDSSWRIDIRKCDYRRWKIRALDPNPDNDIAEGLRNFQDDIHPSRIIIHDKYAITDYTTLKNDLALIRLKTPIRMGAGNDDPRPALLPRVICSDYTKDENTCSTHWTDSLMQDCFATIDGRTYANRGVTKLKVFEDAFNHKSPDDVKAYGVTLEGSGQFSK</sequence>
<evidence type="ECO:0000256" key="4">
    <source>
        <dbReference type="ARBA" id="ARBA00022729"/>
    </source>
</evidence>
<dbReference type="InterPro" id="IPR043504">
    <property type="entry name" value="Peptidase_S1_PA_chymotrypsin"/>
</dbReference>
<keyword evidence="13" id="KW-1185">Reference proteome</keyword>
<keyword evidence="8" id="KW-0472">Membrane</keyword>
<evidence type="ECO:0000313" key="13">
    <source>
        <dbReference type="Proteomes" id="UP000749559"/>
    </source>
</evidence>
<dbReference type="SUPFAM" id="SSF50494">
    <property type="entry name" value="Trypsin-like serine proteases"/>
    <property type="match status" value="1"/>
</dbReference>
<dbReference type="FunFam" id="2.10.25.10:FF:000038">
    <property type="entry name" value="Fibrillin 2"/>
    <property type="match status" value="1"/>
</dbReference>
<keyword evidence="10" id="KW-0325">Glycoprotein</keyword>
<evidence type="ECO:0000256" key="5">
    <source>
        <dbReference type="ARBA" id="ARBA00022737"/>
    </source>
</evidence>
<dbReference type="GO" id="GO:0005509">
    <property type="term" value="F:calcium ion binding"/>
    <property type="evidence" value="ECO:0007669"/>
    <property type="project" value="InterPro"/>
</dbReference>
<dbReference type="InterPro" id="IPR018097">
    <property type="entry name" value="EGF_Ca-bd_CS"/>
</dbReference>
<reference evidence="12" key="1">
    <citation type="submission" date="2022-03" db="EMBL/GenBank/DDBJ databases">
        <authorList>
            <person name="Martin C."/>
        </authorList>
    </citation>
    <scope>NUCLEOTIDE SEQUENCE</scope>
</reference>
<evidence type="ECO:0000256" key="7">
    <source>
        <dbReference type="ARBA" id="ARBA00022989"/>
    </source>
</evidence>
<dbReference type="InterPro" id="IPR016186">
    <property type="entry name" value="C-type_lectin-like/link_sf"/>
</dbReference>
<keyword evidence="4" id="KW-0732">Signal</keyword>
<comment type="caution">
    <text evidence="12">The sequence shown here is derived from an EMBL/GenBank/DDBJ whole genome shotgun (WGS) entry which is preliminary data.</text>
</comment>
<evidence type="ECO:0000256" key="1">
    <source>
        <dbReference type="ARBA" id="ARBA00004479"/>
    </source>
</evidence>
<proteinExistence type="predicted"/>
<keyword evidence="2 11" id="KW-0245">EGF-like domain</keyword>